<sequence>MKKRRAYTEEAEKLGKAIDIAIEAFKNHVPELWEKHHVEHTISCYKEWKERTLNPEPQFKSLASLKYKINDVFTYFQEGTGLTVEFFWKKLNEAGLDFKRENKLEKILQRDKIKGRIEYEYVTDMIGVAEQTKMMTSEDSKKLSQVIGEFELKKRKK</sequence>
<evidence type="ECO:0000313" key="2">
    <source>
        <dbReference type="Proteomes" id="UP000272117"/>
    </source>
</evidence>
<accession>A0A3M9N2A3</accession>
<dbReference type="RefSeq" id="WP_123125360.1">
    <property type="nucleotide sequence ID" value="NZ_RJJD01000001.1"/>
</dbReference>
<comment type="caution">
    <text evidence="1">The sequence shown here is derived from an EMBL/GenBank/DDBJ whole genome shotgun (WGS) entry which is preliminary data.</text>
</comment>
<gene>
    <name evidence="1" type="ORF">EFB08_02750</name>
</gene>
<proteinExistence type="predicted"/>
<dbReference type="Proteomes" id="UP000272117">
    <property type="component" value="Unassembled WGS sequence"/>
</dbReference>
<dbReference type="AlphaFoldDB" id="A0A3M9N2A3"/>
<name>A0A3M9N2A3_9BACT</name>
<dbReference type="EMBL" id="RJJD01000001">
    <property type="protein sequence ID" value="RNI31457.1"/>
    <property type="molecule type" value="Genomic_DNA"/>
</dbReference>
<keyword evidence="2" id="KW-1185">Reference proteome</keyword>
<evidence type="ECO:0000313" key="1">
    <source>
        <dbReference type="EMBL" id="RNI31457.1"/>
    </source>
</evidence>
<organism evidence="1 2">
    <name type="scientific">Rufibacter latericius</name>
    <dbReference type="NCBI Taxonomy" id="2487040"/>
    <lineage>
        <taxon>Bacteria</taxon>
        <taxon>Pseudomonadati</taxon>
        <taxon>Bacteroidota</taxon>
        <taxon>Cytophagia</taxon>
        <taxon>Cytophagales</taxon>
        <taxon>Hymenobacteraceae</taxon>
        <taxon>Rufibacter</taxon>
    </lineage>
</organism>
<protein>
    <submittedName>
        <fullName evidence="1">Uncharacterized protein</fullName>
    </submittedName>
</protein>
<reference evidence="1 2" key="1">
    <citation type="submission" date="2018-11" db="EMBL/GenBank/DDBJ databases">
        <title>Rufibacter latericius sp. nov., isolated from water in Baiyang Lake.</title>
        <authorList>
            <person name="Yang Y."/>
        </authorList>
    </citation>
    <scope>NUCLEOTIDE SEQUENCE [LARGE SCALE GENOMIC DNA]</scope>
    <source>
        <strain evidence="1 2">R-22-1c-1</strain>
    </source>
</reference>
<dbReference type="OrthoDB" id="666888at2"/>